<organism evidence="11">
    <name type="scientific">marine sediment metagenome</name>
    <dbReference type="NCBI Taxonomy" id="412755"/>
    <lineage>
        <taxon>unclassified sequences</taxon>
        <taxon>metagenomes</taxon>
        <taxon>ecological metagenomes</taxon>
    </lineage>
</organism>
<protein>
    <recommendedName>
        <fullName evidence="2">histidine kinase</fullName>
        <ecNumber evidence="2">2.7.13.3</ecNumber>
    </recommendedName>
</protein>
<dbReference type="Pfam" id="PF07730">
    <property type="entry name" value="HisKA_3"/>
    <property type="match status" value="1"/>
</dbReference>
<dbReference type="SMART" id="SM00304">
    <property type="entry name" value="HAMP"/>
    <property type="match status" value="1"/>
</dbReference>
<dbReference type="EMBL" id="BART01006192">
    <property type="protein sequence ID" value="GAG59231.1"/>
    <property type="molecule type" value="Genomic_DNA"/>
</dbReference>
<gene>
    <name evidence="11" type="ORF">S01H4_14100</name>
</gene>
<dbReference type="Gene3D" id="1.20.5.1930">
    <property type="match status" value="1"/>
</dbReference>
<dbReference type="InterPro" id="IPR005467">
    <property type="entry name" value="His_kinase_dom"/>
</dbReference>
<keyword evidence="8" id="KW-0472">Membrane</keyword>
<dbReference type="GO" id="GO:0046983">
    <property type="term" value="F:protein dimerization activity"/>
    <property type="evidence" value="ECO:0007669"/>
    <property type="project" value="InterPro"/>
</dbReference>
<evidence type="ECO:0000256" key="3">
    <source>
        <dbReference type="ARBA" id="ARBA00022553"/>
    </source>
</evidence>
<dbReference type="Gene3D" id="3.30.565.10">
    <property type="entry name" value="Histidine kinase-like ATPase, C-terminal domain"/>
    <property type="match status" value="1"/>
</dbReference>
<comment type="caution">
    <text evidence="11">The sequence shown here is derived from an EMBL/GenBank/DDBJ whole genome shotgun (WGS) entry which is preliminary data.</text>
</comment>
<dbReference type="SMART" id="SM00387">
    <property type="entry name" value="HATPase_c"/>
    <property type="match status" value="1"/>
</dbReference>
<evidence type="ECO:0000256" key="6">
    <source>
        <dbReference type="ARBA" id="ARBA00022777"/>
    </source>
</evidence>
<accession>X1AGQ1</accession>
<dbReference type="InterPro" id="IPR003594">
    <property type="entry name" value="HATPase_dom"/>
</dbReference>
<evidence type="ECO:0000256" key="2">
    <source>
        <dbReference type="ARBA" id="ARBA00012438"/>
    </source>
</evidence>
<dbReference type="Pfam" id="PF02518">
    <property type="entry name" value="HATPase_c"/>
    <property type="match status" value="1"/>
</dbReference>
<dbReference type="GO" id="GO:0000155">
    <property type="term" value="F:phosphorelay sensor kinase activity"/>
    <property type="evidence" value="ECO:0007669"/>
    <property type="project" value="InterPro"/>
</dbReference>
<dbReference type="EC" id="2.7.13.3" evidence="2"/>
<dbReference type="SUPFAM" id="SSF158472">
    <property type="entry name" value="HAMP domain-like"/>
    <property type="match status" value="1"/>
</dbReference>
<reference evidence="11" key="1">
    <citation type="journal article" date="2014" name="Front. Microbiol.">
        <title>High frequency of phylogenetically diverse reductive dehalogenase-homologous genes in deep subseafloor sedimentary metagenomes.</title>
        <authorList>
            <person name="Kawai M."/>
            <person name="Futagami T."/>
            <person name="Toyoda A."/>
            <person name="Takaki Y."/>
            <person name="Nishi S."/>
            <person name="Hori S."/>
            <person name="Arai W."/>
            <person name="Tsubouchi T."/>
            <person name="Morono Y."/>
            <person name="Uchiyama I."/>
            <person name="Ito T."/>
            <person name="Fujiyama A."/>
            <person name="Inagaki F."/>
            <person name="Takami H."/>
        </authorList>
    </citation>
    <scope>NUCLEOTIDE SEQUENCE</scope>
    <source>
        <strain evidence="11">Expedition CK06-06</strain>
    </source>
</reference>
<feature type="domain" description="HAMP" evidence="10">
    <location>
        <begin position="204"/>
        <end position="256"/>
    </location>
</feature>
<evidence type="ECO:0000259" key="10">
    <source>
        <dbReference type="PROSITE" id="PS50885"/>
    </source>
</evidence>
<keyword evidence="8" id="KW-0812">Transmembrane</keyword>
<dbReference type="CDD" id="cd06225">
    <property type="entry name" value="HAMP"/>
    <property type="match status" value="1"/>
</dbReference>
<evidence type="ECO:0000259" key="9">
    <source>
        <dbReference type="PROSITE" id="PS50109"/>
    </source>
</evidence>
<name>X1AGQ1_9ZZZZ</name>
<evidence type="ECO:0000256" key="8">
    <source>
        <dbReference type="SAM" id="Phobius"/>
    </source>
</evidence>
<dbReference type="Gene3D" id="6.10.340.10">
    <property type="match status" value="1"/>
</dbReference>
<keyword evidence="5" id="KW-0547">Nucleotide-binding</keyword>
<dbReference type="PANTHER" id="PTHR24421">
    <property type="entry name" value="NITRATE/NITRITE SENSOR PROTEIN NARX-RELATED"/>
    <property type="match status" value="1"/>
</dbReference>
<dbReference type="CDD" id="cd16917">
    <property type="entry name" value="HATPase_UhpB-NarQ-NarX-like"/>
    <property type="match status" value="1"/>
</dbReference>
<dbReference type="GO" id="GO:0005524">
    <property type="term" value="F:ATP binding"/>
    <property type="evidence" value="ECO:0007669"/>
    <property type="project" value="UniProtKB-KW"/>
</dbReference>
<evidence type="ECO:0000256" key="1">
    <source>
        <dbReference type="ARBA" id="ARBA00000085"/>
    </source>
</evidence>
<dbReference type="GO" id="GO:0016020">
    <property type="term" value="C:membrane"/>
    <property type="evidence" value="ECO:0007669"/>
    <property type="project" value="InterPro"/>
</dbReference>
<evidence type="ECO:0000256" key="4">
    <source>
        <dbReference type="ARBA" id="ARBA00022679"/>
    </source>
</evidence>
<dbReference type="PROSITE" id="PS50109">
    <property type="entry name" value="HIS_KIN"/>
    <property type="match status" value="1"/>
</dbReference>
<comment type="catalytic activity">
    <reaction evidence="1">
        <text>ATP + protein L-histidine = ADP + protein N-phospho-L-histidine.</text>
        <dbReference type="EC" id="2.7.13.3"/>
    </reaction>
</comment>
<keyword evidence="7" id="KW-0067">ATP-binding</keyword>
<feature type="transmembrane region" description="Helical" evidence="8">
    <location>
        <begin position="15"/>
        <end position="44"/>
    </location>
</feature>
<evidence type="ECO:0000256" key="5">
    <source>
        <dbReference type="ARBA" id="ARBA00022741"/>
    </source>
</evidence>
<dbReference type="SUPFAM" id="SSF55874">
    <property type="entry name" value="ATPase domain of HSP90 chaperone/DNA topoisomerase II/histidine kinase"/>
    <property type="match status" value="1"/>
</dbReference>
<keyword evidence="8" id="KW-1133">Transmembrane helix</keyword>
<dbReference type="InterPro" id="IPR036890">
    <property type="entry name" value="HATPase_C_sf"/>
</dbReference>
<dbReference type="AlphaFoldDB" id="X1AGQ1"/>
<keyword evidence="3" id="KW-0597">Phosphoprotein</keyword>
<dbReference type="InterPro" id="IPR050482">
    <property type="entry name" value="Sensor_HK_TwoCompSys"/>
</dbReference>
<dbReference type="InterPro" id="IPR011712">
    <property type="entry name" value="Sig_transdc_His_kin_sub3_dim/P"/>
</dbReference>
<proteinExistence type="predicted"/>
<dbReference type="PANTHER" id="PTHR24421:SF10">
    <property type="entry name" value="NITRATE_NITRITE SENSOR PROTEIN NARQ"/>
    <property type="match status" value="1"/>
</dbReference>
<keyword evidence="6" id="KW-0418">Kinase</keyword>
<keyword evidence="4" id="KW-0808">Transferase</keyword>
<feature type="domain" description="Histidine kinase" evidence="9">
    <location>
        <begin position="386"/>
        <end position="475"/>
    </location>
</feature>
<sequence length="481" mass="52715">MKGAGTERRSTGRVVWAILSVPILVKMVGIGAIVAGCFGVITFVRTRDTLWENLNASLTKRVISEAESLADYLASPLSVHDIVTVRQILGKTSARHADILYILVRDPEGKVLTHTFDGSVPDELVALPSYRLFPDDAFRVVDALEDGLVFEALRPVMLGHGGYVQLGWSHRMIAEELASLRNTILASLAVCTALGIGLALLLSLVITQPVHRLNEAVQQISRHNLDARATVFSGDEIGDLAIAFNEMAETLAQNNKTILEKENARAALVQRIITAQEQERKAISRELHDQIGQSLLALLVDMRTQNNEMSCGAYCKRHQKGIEGLIEEVRQVSKGMHPSVLDDYGLDSALRAYTKETAARHNVRIDYETNCPDGCRRLPEHVEVALYRIAQEAITNAVRHAKPSHVSVILLTDPRQATLLIEDDGIGFCAEQTPAVRGLGLLSMRERCSLLGGKLDIISEMEEGTTVRARVPLQSAAACKT</sequence>
<evidence type="ECO:0000256" key="7">
    <source>
        <dbReference type="ARBA" id="ARBA00022840"/>
    </source>
</evidence>
<dbReference type="Pfam" id="PF00672">
    <property type="entry name" value="HAMP"/>
    <property type="match status" value="1"/>
</dbReference>
<dbReference type="InterPro" id="IPR003660">
    <property type="entry name" value="HAMP_dom"/>
</dbReference>
<dbReference type="PROSITE" id="PS50885">
    <property type="entry name" value="HAMP"/>
    <property type="match status" value="1"/>
</dbReference>
<feature type="transmembrane region" description="Helical" evidence="8">
    <location>
        <begin position="184"/>
        <end position="206"/>
    </location>
</feature>
<evidence type="ECO:0000313" key="11">
    <source>
        <dbReference type="EMBL" id="GAG59231.1"/>
    </source>
</evidence>